<evidence type="ECO:0000256" key="2">
    <source>
        <dbReference type="ARBA" id="ARBA00023136"/>
    </source>
</evidence>
<gene>
    <name evidence="4" type="primary">CALS2_1</name>
    <name evidence="4" type="ORF">CK203_028855</name>
</gene>
<evidence type="ECO:0000313" key="5">
    <source>
        <dbReference type="Proteomes" id="UP000288805"/>
    </source>
</evidence>
<dbReference type="Proteomes" id="UP000288805">
    <property type="component" value="Unassembled WGS sequence"/>
</dbReference>
<dbReference type="SMART" id="SM01205">
    <property type="entry name" value="FKS1_dom1"/>
    <property type="match status" value="1"/>
</dbReference>
<evidence type="ECO:0000313" key="4">
    <source>
        <dbReference type="EMBL" id="RVW93642.1"/>
    </source>
</evidence>
<dbReference type="InterPro" id="IPR023175">
    <property type="entry name" value="Vta1/CALS_N_sf"/>
</dbReference>
<dbReference type="Pfam" id="PF14288">
    <property type="entry name" value="FKS1_dom1"/>
    <property type="match status" value="1"/>
</dbReference>
<feature type="domain" description="1,3-beta-glucan synthase component FKS1-like" evidence="3">
    <location>
        <begin position="337"/>
        <end position="453"/>
    </location>
</feature>
<dbReference type="GO" id="GO:0012505">
    <property type="term" value="C:endomembrane system"/>
    <property type="evidence" value="ECO:0007669"/>
    <property type="project" value="UniProtKB-SubCell"/>
</dbReference>
<reference evidence="4 5" key="1">
    <citation type="journal article" date="2018" name="PLoS Genet.">
        <title>Population sequencing reveals clonal diversity and ancestral inbreeding in the grapevine cultivar Chardonnay.</title>
        <authorList>
            <person name="Roach M.J."/>
            <person name="Johnson D.L."/>
            <person name="Bohlmann J."/>
            <person name="van Vuuren H.J."/>
            <person name="Jones S.J."/>
            <person name="Pretorius I.S."/>
            <person name="Schmidt S.A."/>
            <person name="Borneman A.R."/>
        </authorList>
    </citation>
    <scope>NUCLEOTIDE SEQUENCE [LARGE SCALE GENOMIC DNA]</scope>
    <source>
        <strain evidence="5">cv. Chardonnay</strain>
        <tissue evidence="4">Leaf</tissue>
    </source>
</reference>
<comment type="caution">
    <text evidence="4">The sequence shown here is derived from an EMBL/GenBank/DDBJ whole genome shotgun (WGS) entry which is preliminary data.</text>
</comment>
<proteinExistence type="predicted"/>
<dbReference type="PANTHER" id="PTHR12741:SF48">
    <property type="entry name" value="1,3-BETA-GLUCAN SYNTHASE COMPONENT FKS1-RELATED"/>
    <property type="match status" value="1"/>
</dbReference>
<protein>
    <submittedName>
        <fullName evidence="4">Callose synthase 2</fullName>
    </submittedName>
</protein>
<dbReference type="EMBL" id="QGNW01000128">
    <property type="protein sequence ID" value="RVW93642.1"/>
    <property type="molecule type" value="Genomic_DNA"/>
</dbReference>
<dbReference type="AlphaFoldDB" id="A0A438IAB2"/>
<comment type="subcellular location">
    <subcellularLocation>
        <location evidence="1">Endomembrane system</location>
    </subcellularLocation>
</comment>
<organism evidence="4 5">
    <name type="scientific">Vitis vinifera</name>
    <name type="common">Grape</name>
    <dbReference type="NCBI Taxonomy" id="29760"/>
    <lineage>
        <taxon>Eukaryota</taxon>
        <taxon>Viridiplantae</taxon>
        <taxon>Streptophyta</taxon>
        <taxon>Embryophyta</taxon>
        <taxon>Tracheophyta</taxon>
        <taxon>Spermatophyta</taxon>
        <taxon>Magnoliopsida</taxon>
        <taxon>eudicotyledons</taxon>
        <taxon>Gunneridae</taxon>
        <taxon>Pentapetalae</taxon>
        <taxon>rosids</taxon>
        <taxon>Vitales</taxon>
        <taxon>Vitaceae</taxon>
        <taxon>Viteae</taxon>
        <taxon>Vitis</taxon>
    </lineage>
</organism>
<evidence type="ECO:0000256" key="1">
    <source>
        <dbReference type="ARBA" id="ARBA00004308"/>
    </source>
</evidence>
<dbReference type="InterPro" id="IPR026899">
    <property type="entry name" value="FKS1-like_dom1"/>
</dbReference>
<evidence type="ECO:0000259" key="3">
    <source>
        <dbReference type="SMART" id="SM01205"/>
    </source>
</evidence>
<dbReference type="PANTHER" id="PTHR12741">
    <property type="entry name" value="LYST-INTERACTING PROTEIN LIP5 DOPAMINE RESPONSIVE PROTEIN DRG-1"/>
    <property type="match status" value="1"/>
</dbReference>
<keyword evidence="2" id="KW-0472">Membrane</keyword>
<name>A0A438IAB2_VITVI</name>
<sequence length="495" mass="57055">MYTLEFPISLLSGNMGARKGKRDGVSLAFGIAVPQWEACTAQWAISSMVEMLTLLESLILASSLVVSDLLVERSLDDNTFMDVSSSMIWGSKDEPYYREVELERQNSSQLMLLVDAEENEITLAGRAKSDAREMQSFYQHYYKKYIQALQKAADKADRAQLTKAYQTAAVLFEVLKAVNLTESVEVADEILQAHTEVKEKTELYAPYNILPLDPDSANQAIMRFPEIKVSVAALRNTRGLPWPKGYKRKADEDILDWLQAMFGFQKDNVANQREHLILLLANGHIRQFPKPDQQPKLDDRAVTEVMKKLFKNYKKWCNYLGRKSSLWLPTIQQDVQQRKLLYMGLYLLIWGEAANLRFMPECLCYIYHHMAFEVYGSLSGSVSPMTGENVKPTYGGEEEAFLKKVVTPIYETIAKEAERSKGGKSKHSQWRNYDDLNEYFWSMDCFRLGWPMRADADFFRLPPKQFNSSEDELKNEDFFKRNLRKRNKYIARATA</sequence>
<accession>A0A438IAB2</accession>
<dbReference type="Gene3D" id="1.25.40.270">
    <property type="entry name" value="Vacuolar protein sorting-associated protein vta1"/>
    <property type="match status" value="1"/>
</dbReference>